<dbReference type="Proteomes" id="UP001569428">
    <property type="component" value="Unassembled WGS sequence"/>
</dbReference>
<feature type="region of interest" description="Disordered" evidence="1">
    <location>
        <begin position="60"/>
        <end position="83"/>
    </location>
</feature>
<name>A0ABV4P712_9GAMM</name>
<comment type="caution">
    <text evidence="2">The sequence shown here is derived from an EMBL/GenBank/DDBJ whole genome shotgun (WGS) entry which is preliminary data.</text>
</comment>
<feature type="compositionally biased region" description="Basic and acidic residues" evidence="1">
    <location>
        <begin position="60"/>
        <end position="74"/>
    </location>
</feature>
<gene>
    <name evidence="2" type="ORF">ACCI49_23765</name>
</gene>
<organism evidence="2 3">
    <name type="scientific">Microbulbifer epialgicus</name>
    <dbReference type="NCBI Taxonomy" id="393907"/>
    <lineage>
        <taxon>Bacteria</taxon>
        <taxon>Pseudomonadati</taxon>
        <taxon>Pseudomonadota</taxon>
        <taxon>Gammaproteobacteria</taxon>
        <taxon>Cellvibrionales</taxon>
        <taxon>Microbulbiferaceae</taxon>
        <taxon>Microbulbifer</taxon>
    </lineage>
</organism>
<keyword evidence="3" id="KW-1185">Reference proteome</keyword>
<protein>
    <recommendedName>
        <fullName evidence="4">HTH cro/C1-type domain-containing protein</fullName>
    </recommendedName>
</protein>
<sequence>MMVTIKEIRRTNARYLAQRFRNQREFADAASITRSQLSQLIGPNPAENIGSAIAKRMEKAAGRPEGWLDREHPKLSGKQEVPPERYIDSSKLVEAVQEIWEAMELRGEKINPTLLSSAVLIYLRLKDARGEANPIDADQSIAIASSTIRSLNSTR</sequence>
<evidence type="ECO:0000313" key="3">
    <source>
        <dbReference type="Proteomes" id="UP001569428"/>
    </source>
</evidence>
<dbReference type="RefSeq" id="WP_371841727.1">
    <property type="nucleotide sequence ID" value="NZ_JBGMEK010000162.1"/>
</dbReference>
<evidence type="ECO:0008006" key="4">
    <source>
        <dbReference type="Google" id="ProtNLM"/>
    </source>
</evidence>
<reference evidence="2 3" key="1">
    <citation type="submission" date="2024-08" db="EMBL/GenBank/DDBJ databases">
        <authorList>
            <person name="Ishaq N."/>
        </authorList>
    </citation>
    <scope>NUCLEOTIDE SEQUENCE [LARGE SCALE GENOMIC DNA]</scope>
    <source>
        <strain evidence="2 3">DSM 18651</strain>
    </source>
</reference>
<proteinExistence type="predicted"/>
<accession>A0ABV4P712</accession>
<evidence type="ECO:0000313" key="2">
    <source>
        <dbReference type="EMBL" id="MFA0813891.1"/>
    </source>
</evidence>
<dbReference type="EMBL" id="JBGMEK010000162">
    <property type="protein sequence ID" value="MFA0813891.1"/>
    <property type="molecule type" value="Genomic_DNA"/>
</dbReference>
<evidence type="ECO:0000256" key="1">
    <source>
        <dbReference type="SAM" id="MobiDB-lite"/>
    </source>
</evidence>